<accession>A0ABU7MLE5</accession>
<feature type="binding site" evidence="6">
    <location>
        <position position="174"/>
    </location>
    <ligand>
        <name>substrate</name>
    </ligand>
</feature>
<dbReference type="EC" id="5.3.1.1" evidence="6 7"/>
<evidence type="ECO:0000256" key="7">
    <source>
        <dbReference type="RuleBase" id="RU363013"/>
    </source>
</evidence>
<dbReference type="NCBIfam" id="TIGR00419">
    <property type="entry name" value="tim"/>
    <property type="match status" value="1"/>
</dbReference>
<dbReference type="InterPro" id="IPR022896">
    <property type="entry name" value="TrioseP_Isoase_bac/euk"/>
</dbReference>
<evidence type="ECO:0000313" key="8">
    <source>
        <dbReference type="EMBL" id="MEE3928359.1"/>
    </source>
</evidence>
<keyword evidence="3 6" id="KW-0963">Cytoplasm</keyword>
<comment type="caution">
    <text evidence="8">The sequence shown here is derived from an EMBL/GenBank/DDBJ whole genome shotgun (WGS) entry which is preliminary data.</text>
</comment>
<keyword evidence="9" id="KW-1185">Reference proteome</keyword>
<comment type="function">
    <text evidence="6">Involved in the gluconeogenesis. Catalyzes stereospecifically the conversion of dihydroxyacetone phosphate (DHAP) to D-glyceraldehyde-3-phosphate (G3P).</text>
</comment>
<comment type="subunit">
    <text evidence="6 7">Homodimer.</text>
</comment>
<dbReference type="PROSITE" id="PS51440">
    <property type="entry name" value="TIM_2"/>
    <property type="match status" value="1"/>
</dbReference>
<organism evidence="8 9">
    <name type="scientific">Mycoplasmopsis ciconiae</name>
    <dbReference type="NCBI Taxonomy" id="561067"/>
    <lineage>
        <taxon>Bacteria</taxon>
        <taxon>Bacillati</taxon>
        <taxon>Mycoplasmatota</taxon>
        <taxon>Mycoplasmoidales</taxon>
        <taxon>Metamycoplasmataceae</taxon>
        <taxon>Mycoplasmopsis</taxon>
    </lineage>
</organism>
<feature type="binding site" evidence="6">
    <location>
        <begin position="227"/>
        <end position="228"/>
    </location>
    <ligand>
        <name>substrate</name>
    </ligand>
</feature>
<dbReference type="SUPFAM" id="SSF51351">
    <property type="entry name" value="Triosephosphate isomerase (TIM)"/>
    <property type="match status" value="1"/>
</dbReference>
<sequence length="244" mass="27072">MKKTVIIGNWKMNKNFSETQQFLNDFDKLYQDKKSLIPAEVDFAVAVPFTNLAAFKENKVAKLNVAAQDMSMHTKGAYTGEISVSMLKDLNTKYVILGHSERRQYHNENDFQVNAKAKLAIENGIVPVICVGETLEQYEKGVTNEVVKEQILASLKDLDHKKIIVAYEPVWAIGTGKVATPQIAENVCKFIKELTSHDLIVQYGGSVSPSNIAELHSQEHIDGFLVGGASLEVDSFTKLLTLGK</sequence>
<dbReference type="Proteomes" id="UP001344817">
    <property type="component" value="Unassembled WGS sequence"/>
</dbReference>
<protein>
    <recommendedName>
        <fullName evidence="6 7">Triosephosphate isomerase</fullName>
        <shortName evidence="6">TIM</shortName>
        <shortName evidence="6">TPI</shortName>
        <ecNumber evidence="6 7">5.3.1.1</ecNumber>
    </recommendedName>
    <alternativeName>
        <fullName evidence="6">Triose-phosphate isomerase</fullName>
    </alternativeName>
</protein>
<dbReference type="PANTHER" id="PTHR21139">
    <property type="entry name" value="TRIOSEPHOSPHATE ISOMERASE"/>
    <property type="match status" value="1"/>
</dbReference>
<comment type="pathway">
    <text evidence="6 7">Carbohydrate degradation; glycolysis; D-glyceraldehyde 3-phosphate from glycerone phosphate: step 1/1.</text>
</comment>
<dbReference type="InterPro" id="IPR020861">
    <property type="entry name" value="Triosephosphate_isomerase_AS"/>
</dbReference>
<evidence type="ECO:0000256" key="5">
    <source>
        <dbReference type="ARBA" id="ARBA00023235"/>
    </source>
</evidence>
<feature type="binding site" evidence="6">
    <location>
        <position position="206"/>
    </location>
    <ligand>
        <name>substrate</name>
    </ligand>
</feature>
<comment type="catalytic activity">
    <reaction evidence="6 7">
        <text>D-glyceraldehyde 3-phosphate = dihydroxyacetone phosphate</text>
        <dbReference type="Rhea" id="RHEA:18585"/>
        <dbReference type="ChEBI" id="CHEBI:57642"/>
        <dbReference type="ChEBI" id="CHEBI:59776"/>
        <dbReference type="EC" id="5.3.1.1"/>
    </reaction>
</comment>
<evidence type="ECO:0000256" key="3">
    <source>
        <dbReference type="ARBA" id="ARBA00022490"/>
    </source>
</evidence>
<evidence type="ECO:0000256" key="6">
    <source>
        <dbReference type="HAMAP-Rule" id="MF_00147"/>
    </source>
</evidence>
<feature type="binding site" evidence="6">
    <location>
        <begin position="9"/>
        <end position="11"/>
    </location>
    <ligand>
        <name>substrate</name>
    </ligand>
</feature>
<keyword evidence="5 6" id="KW-0413">Isomerase</keyword>
<name>A0ABU7MLE5_9BACT</name>
<gene>
    <name evidence="6 8" type="primary">tpiA</name>
    <name evidence="8" type="ORF">V2E24_02095</name>
</gene>
<dbReference type="EMBL" id="JAZDWZ010000005">
    <property type="protein sequence ID" value="MEE3928359.1"/>
    <property type="molecule type" value="Genomic_DNA"/>
</dbReference>
<dbReference type="RefSeq" id="WP_330500771.1">
    <property type="nucleotide sequence ID" value="NZ_JAZDWZ010000005.1"/>
</dbReference>
<evidence type="ECO:0000256" key="4">
    <source>
        <dbReference type="ARBA" id="ARBA00023152"/>
    </source>
</evidence>
<reference evidence="8" key="1">
    <citation type="submission" date="2024-01" db="EMBL/GenBank/DDBJ databases">
        <title>Genome sequence of Mycoplasma ciconiae type strain DSM 25251.</title>
        <authorList>
            <person name="Spergser J."/>
        </authorList>
    </citation>
    <scope>NUCLEOTIDE SEQUENCE [LARGE SCALE GENOMIC DNA]</scope>
    <source>
        <strain evidence="8">DSM 25251</strain>
    </source>
</reference>
<dbReference type="InterPro" id="IPR000652">
    <property type="entry name" value="Triosephosphate_isomerase"/>
</dbReference>
<comment type="pathway">
    <text evidence="6 7">Carbohydrate biosynthesis; gluconeogenesis.</text>
</comment>
<dbReference type="Gene3D" id="3.20.20.70">
    <property type="entry name" value="Aldolase class I"/>
    <property type="match status" value="1"/>
</dbReference>
<evidence type="ECO:0000256" key="2">
    <source>
        <dbReference type="ARBA" id="ARBA00022432"/>
    </source>
</evidence>
<comment type="subcellular location">
    <subcellularLocation>
        <location evidence="6 7">Cytoplasm</location>
    </subcellularLocation>
</comment>
<evidence type="ECO:0000313" key="9">
    <source>
        <dbReference type="Proteomes" id="UP001344817"/>
    </source>
</evidence>
<dbReference type="Pfam" id="PF00121">
    <property type="entry name" value="TIM"/>
    <property type="match status" value="1"/>
</dbReference>
<keyword evidence="2 6" id="KW-0312">Gluconeogenesis</keyword>
<comment type="similarity">
    <text evidence="1 6 7">Belongs to the triosephosphate isomerase family.</text>
</comment>
<proteinExistence type="inferred from homology"/>
<feature type="active site" description="Electrophile" evidence="6">
    <location>
        <position position="99"/>
    </location>
</feature>
<feature type="active site" description="Proton acceptor" evidence="6">
    <location>
        <position position="168"/>
    </location>
</feature>
<dbReference type="GO" id="GO:0004807">
    <property type="term" value="F:triose-phosphate isomerase activity"/>
    <property type="evidence" value="ECO:0007669"/>
    <property type="project" value="UniProtKB-EC"/>
</dbReference>
<dbReference type="CDD" id="cd00311">
    <property type="entry name" value="TIM"/>
    <property type="match status" value="1"/>
</dbReference>
<evidence type="ECO:0000256" key="1">
    <source>
        <dbReference type="ARBA" id="ARBA00007422"/>
    </source>
</evidence>
<dbReference type="PROSITE" id="PS00171">
    <property type="entry name" value="TIM_1"/>
    <property type="match status" value="1"/>
</dbReference>
<dbReference type="PANTHER" id="PTHR21139:SF42">
    <property type="entry name" value="TRIOSEPHOSPHATE ISOMERASE"/>
    <property type="match status" value="1"/>
</dbReference>
<dbReference type="InterPro" id="IPR035990">
    <property type="entry name" value="TIM_sf"/>
</dbReference>
<dbReference type="InterPro" id="IPR013785">
    <property type="entry name" value="Aldolase_TIM"/>
</dbReference>
<dbReference type="HAMAP" id="MF_00147_B">
    <property type="entry name" value="TIM_B"/>
    <property type="match status" value="1"/>
</dbReference>
<keyword evidence="4 6" id="KW-0324">Glycolysis</keyword>